<dbReference type="InterPro" id="IPR011618">
    <property type="entry name" value="PTS_EIIBC_GUT_N"/>
</dbReference>
<dbReference type="SUPFAM" id="SSF142764">
    <property type="entry name" value="YgbK-like"/>
    <property type="match status" value="1"/>
</dbReference>
<evidence type="ECO:0000313" key="9">
    <source>
        <dbReference type="EMBL" id="MBB6056594.1"/>
    </source>
</evidence>
<evidence type="ECO:0000256" key="5">
    <source>
        <dbReference type="ARBA" id="ARBA00022840"/>
    </source>
</evidence>
<dbReference type="Proteomes" id="UP000585721">
    <property type="component" value="Unassembled WGS sequence"/>
</dbReference>
<keyword evidence="3" id="KW-0547">Nucleotide-binding</keyword>
<dbReference type="InterPro" id="IPR010737">
    <property type="entry name" value="4-carb_acid_sugar_kinase_N"/>
</dbReference>
<dbReference type="GO" id="GO:0009401">
    <property type="term" value="P:phosphoenolpyruvate-dependent sugar phosphotransferase system"/>
    <property type="evidence" value="ECO:0007669"/>
    <property type="project" value="InterPro"/>
</dbReference>
<accession>A0A841GBS3</accession>
<evidence type="ECO:0000256" key="2">
    <source>
        <dbReference type="ARBA" id="ARBA00022679"/>
    </source>
</evidence>
<feature type="domain" description="PTS EIIB type-5" evidence="8">
    <location>
        <begin position="1"/>
        <end position="214"/>
    </location>
</feature>
<dbReference type="GO" id="GO:0008982">
    <property type="term" value="F:protein-N(PI)-phosphohistidine-sugar phosphotransferase activity"/>
    <property type="evidence" value="ECO:0007669"/>
    <property type="project" value="InterPro"/>
</dbReference>
<dbReference type="Gene3D" id="3.40.50.10840">
    <property type="entry name" value="Putative sugar-binding, N-terminal domain"/>
    <property type="match status" value="1"/>
</dbReference>
<dbReference type="PANTHER" id="PTHR39427:SF1">
    <property type="entry name" value="PTS SYSTEM GLUCITOL_SORBITOL-SPECIFIC EIIB COMPONENT"/>
    <property type="match status" value="1"/>
</dbReference>
<dbReference type="InterPro" id="IPR004702">
    <property type="entry name" value="PTS_sorb_EIIBC"/>
</dbReference>
<dbReference type="PROSITE" id="PS51102">
    <property type="entry name" value="PTS_EIIB_TYPE_5"/>
    <property type="match status" value="1"/>
</dbReference>
<keyword evidence="2" id="KW-0808">Transferase</keyword>
<dbReference type="GO" id="GO:0005886">
    <property type="term" value="C:plasma membrane"/>
    <property type="evidence" value="ECO:0007669"/>
    <property type="project" value="TreeGrafter"/>
</dbReference>
<dbReference type="EMBL" id="JACHGR010000008">
    <property type="protein sequence ID" value="MBB6056594.1"/>
    <property type="molecule type" value="Genomic_DNA"/>
</dbReference>
<keyword evidence="10" id="KW-1185">Reference proteome</keyword>
<dbReference type="RefSeq" id="WP_188027312.1">
    <property type="nucleotide sequence ID" value="NZ_JACHGR010000008.1"/>
</dbReference>
<proteinExistence type="inferred from homology"/>
<organism evidence="9 10">
    <name type="scientific">Tolumonas osonensis</name>
    <dbReference type="NCBI Taxonomy" id="675874"/>
    <lineage>
        <taxon>Bacteria</taxon>
        <taxon>Pseudomonadati</taxon>
        <taxon>Pseudomonadota</taxon>
        <taxon>Gammaproteobacteria</taxon>
        <taxon>Aeromonadales</taxon>
        <taxon>Aeromonadaceae</taxon>
        <taxon>Tolumonas</taxon>
    </lineage>
</organism>
<comment type="caution">
    <text evidence="9">The sequence shown here is derived from an EMBL/GenBank/DDBJ whole genome shotgun (WGS) entry which is preliminary data.</text>
</comment>
<comment type="similarity">
    <text evidence="1">Belongs to the four-carbon acid sugar kinase family.</text>
</comment>
<keyword evidence="4" id="KW-0418">Kinase</keyword>
<evidence type="ECO:0000256" key="4">
    <source>
        <dbReference type="ARBA" id="ARBA00022777"/>
    </source>
</evidence>
<evidence type="ECO:0000256" key="6">
    <source>
        <dbReference type="ARBA" id="ARBA00023277"/>
    </source>
</evidence>
<reference evidence="9 10" key="1">
    <citation type="submission" date="2020-08" db="EMBL/GenBank/DDBJ databases">
        <title>Genomic Encyclopedia of Type Strains, Phase IV (KMG-IV): sequencing the most valuable type-strain genomes for metagenomic binning, comparative biology and taxonomic classification.</title>
        <authorList>
            <person name="Goeker M."/>
        </authorList>
    </citation>
    <scope>NUCLEOTIDE SEQUENCE [LARGE SCALE GENOMIC DNA]</scope>
    <source>
        <strain evidence="9 10">DSM 22975</strain>
    </source>
</reference>
<dbReference type="GO" id="GO:0016301">
    <property type="term" value="F:kinase activity"/>
    <property type="evidence" value="ECO:0007669"/>
    <property type="project" value="UniProtKB-KW"/>
</dbReference>
<dbReference type="InterPro" id="IPR037051">
    <property type="entry name" value="4-carb_acid_sugar_kinase_N_sf"/>
</dbReference>
<evidence type="ECO:0000256" key="3">
    <source>
        <dbReference type="ARBA" id="ARBA00022741"/>
    </source>
</evidence>
<evidence type="ECO:0000313" key="10">
    <source>
        <dbReference type="Proteomes" id="UP000585721"/>
    </source>
</evidence>
<keyword evidence="5" id="KW-0067">ATP-binding</keyword>
<dbReference type="Gene3D" id="3.40.980.20">
    <property type="entry name" value="Four-carbon acid sugar kinase, nucleotide binding domain"/>
    <property type="match status" value="1"/>
</dbReference>
<gene>
    <name evidence="9" type="ORF">HNR75_002532</name>
</gene>
<protein>
    <submittedName>
        <fullName evidence="9">Uncharacterized protein YgbK (DUF1537 family)</fullName>
    </submittedName>
</protein>
<dbReference type="AlphaFoldDB" id="A0A841GBS3"/>
<feature type="modified residue" description="Phosphocysteine; by EIIA" evidence="7">
    <location>
        <position position="72"/>
    </location>
</feature>
<dbReference type="InterPro" id="IPR042213">
    <property type="entry name" value="NBD_C_sf"/>
</dbReference>
<name>A0A841GBS3_9GAMM</name>
<dbReference type="InterPro" id="IPR031475">
    <property type="entry name" value="NBD_C"/>
</dbReference>
<evidence type="ECO:0000259" key="8">
    <source>
        <dbReference type="PROSITE" id="PS51102"/>
    </source>
</evidence>
<dbReference type="Pfam" id="PF17042">
    <property type="entry name" value="NBD_C"/>
    <property type="match status" value="1"/>
</dbReference>
<dbReference type="Pfam" id="PF07005">
    <property type="entry name" value="SBD_N"/>
    <property type="match status" value="1"/>
</dbReference>
<dbReference type="Pfam" id="PF03612">
    <property type="entry name" value="EIIBC-GUT_N"/>
    <property type="match status" value="1"/>
</dbReference>
<keyword evidence="6" id="KW-0119">Carbohydrate metabolism</keyword>
<dbReference type="PANTHER" id="PTHR39427">
    <property type="match status" value="1"/>
</dbReference>
<evidence type="ECO:0000256" key="7">
    <source>
        <dbReference type="PROSITE-ProRule" id="PRU00425"/>
    </source>
</evidence>
<sequence length="571" mass="62075">MDKYLEIHKGVDGWGGPLKVRIENNKKITYITGGNKPAVVEKLESLTGWEAVDVFKQGEPPETEIGIAVIDCGGTLRCGLYPKRGIPTINLHATGKSGPLAQYITESIYVSDVRPENITKINERGVNEKIGIVSDDLTGATTVGVLLARSGVETAAFFDVESLQEVNKDYQAMVLSSDSRPLPKEQAQSRVSAAIQLLKEKGATYFSKRIDTTMRGGIGYEIDAMLHNLPADTMAVVVPAMPQSRRIVVGGFSVIDCVALSKTDVAKDVRTPVTETYVPDLIARQTEYQVDHVSLTQVLAGTDSVAKTMQTKRNQGARVLVVDAISMDDVETIANAVVQLNWNVLCVDPGPFTERLAYARDMAKQERFNQKQAIPRESQSGSIVIVAGSASPVTKRQLGRLLETDKRVCHIPVDAELLIDSANSADIEINRVVEQARNQITNRRNSIFVFESALTGRVLDLKEEESKFFLPAGQAAANINCGLGKIVKNILQQDSGDVKGIYMTGGDTMVNVLKHLGAKGIEMVDYVIPQTDLVRIIGGEYEGMVCIGKGGLTGPDNIIEQIVDNIYKESA</sequence>
<evidence type="ECO:0000256" key="1">
    <source>
        <dbReference type="ARBA" id="ARBA00005715"/>
    </source>
</evidence>
<dbReference type="GO" id="GO:0005524">
    <property type="term" value="F:ATP binding"/>
    <property type="evidence" value="ECO:0007669"/>
    <property type="project" value="UniProtKB-KW"/>
</dbReference>